<keyword evidence="1" id="KW-0732">Signal</keyword>
<reference evidence="2 3" key="1">
    <citation type="submission" date="2017-11" db="EMBL/GenBank/DDBJ databases">
        <authorList>
            <person name="Kracher B."/>
        </authorList>
    </citation>
    <scope>NUCLEOTIDE SEQUENCE [LARGE SCALE GENOMIC DNA]</scope>
    <source>
        <strain evidence="2 3">RACE1</strain>
    </source>
</reference>
<feature type="signal peptide" evidence="1">
    <location>
        <begin position="1"/>
        <end position="22"/>
    </location>
</feature>
<organism evidence="2 3">
    <name type="scientific">Blumeria hordei</name>
    <name type="common">Barley powdery mildew</name>
    <name type="synonym">Blumeria graminis f. sp. hordei</name>
    <dbReference type="NCBI Taxonomy" id="2867405"/>
    <lineage>
        <taxon>Eukaryota</taxon>
        <taxon>Fungi</taxon>
        <taxon>Dikarya</taxon>
        <taxon>Ascomycota</taxon>
        <taxon>Pezizomycotina</taxon>
        <taxon>Leotiomycetes</taxon>
        <taxon>Erysiphales</taxon>
        <taxon>Erysiphaceae</taxon>
        <taxon>Blumeria</taxon>
    </lineage>
</organism>
<accession>A0A383V2I9</accession>
<dbReference type="AlphaFoldDB" id="A0A383V2I9"/>
<dbReference type="VEuPathDB" id="FungiDB:BLGHR1_17161"/>
<evidence type="ECO:0000313" key="3">
    <source>
        <dbReference type="Proteomes" id="UP000275772"/>
    </source>
</evidence>
<evidence type="ECO:0000313" key="2">
    <source>
        <dbReference type="EMBL" id="SZF06357.1"/>
    </source>
</evidence>
<proteinExistence type="predicted"/>
<dbReference type="Proteomes" id="UP000275772">
    <property type="component" value="Unassembled WGS sequence"/>
</dbReference>
<feature type="chain" id="PRO_5017061857" description="Candidate secreted effector protein" evidence="1">
    <location>
        <begin position="23"/>
        <end position="124"/>
    </location>
</feature>
<name>A0A383V2I9_BLUHO</name>
<evidence type="ECO:0000256" key="1">
    <source>
        <dbReference type="SAM" id="SignalP"/>
    </source>
</evidence>
<evidence type="ECO:0008006" key="4">
    <source>
        <dbReference type="Google" id="ProtNLM"/>
    </source>
</evidence>
<dbReference type="EMBL" id="UNSH01000090">
    <property type="protein sequence ID" value="SZF06357.1"/>
    <property type="molecule type" value="Genomic_DNA"/>
</dbReference>
<gene>
    <name evidence="2" type="ORF">BLGHR1_17161</name>
</gene>
<protein>
    <recommendedName>
        <fullName evidence="4">Candidate secreted effector protein</fullName>
    </recommendedName>
</protein>
<sequence>MKFLHSTEITTILSLFASLCASQFVNDGYPMFHCKGVTFYSESVRKSAETAHNAYFGSINGYPMEISSEIITGPPPHKLFPMVRDVDVYSGGPVSYYFLFIDGNGQQRGVGYSIEVGYQLCDAY</sequence>